<dbReference type="EMBL" id="FOYQ01000001">
    <property type="protein sequence ID" value="SFR34603.1"/>
    <property type="molecule type" value="Genomic_DNA"/>
</dbReference>
<reference evidence="1 2" key="1">
    <citation type="submission" date="2016-10" db="EMBL/GenBank/DDBJ databases">
        <authorList>
            <person name="de Groot N.N."/>
        </authorList>
    </citation>
    <scope>NUCLEOTIDE SEQUENCE [LARGE SCALE GENOMIC DNA]</scope>
    <source>
        <strain evidence="1 2">DSM 21019</strain>
    </source>
</reference>
<protein>
    <recommendedName>
        <fullName evidence="3">DUF2116 family Zn-ribbon domain-containing protein</fullName>
    </recommendedName>
</protein>
<dbReference type="AlphaFoldDB" id="A0A1I6FXE4"/>
<name>A0A1I6FXE4_9FLAO</name>
<keyword evidence="2" id="KW-1185">Reference proteome</keyword>
<dbReference type="RefSeq" id="WP_092980940.1">
    <property type="nucleotide sequence ID" value="NZ_FOYQ01000001.1"/>
</dbReference>
<dbReference type="OrthoDB" id="5187906at2"/>
<organism evidence="1 2">
    <name type="scientific">Robiginitalea myxolifaciens</name>
    <dbReference type="NCBI Taxonomy" id="400055"/>
    <lineage>
        <taxon>Bacteria</taxon>
        <taxon>Pseudomonadati</taxon>
        <taxon>Bacteroidota</taxon>
        <taxon>Flavobacteriia</taxon>
        <taxon>Flavobacteriales</taxon>
        <taxon>Flavobacteriaceae</taxon>
        <taxon>Robiginitalea</taxon>
    </lineage>
</organism>
<proteinExistence type="predicted"/>
<evidence type="ECO:0000313" key="2">
    <source>
        <dbReference type="Proteomes" id="UP000199534"/>
    </source>
</evidence>
<accession>A0A1I6FXE4</accession>
<sequence length="129" mass="14990">MKKCRECGLPIYGRSDKRFCDDGCRNAFHNRRAQGINRELQGTHRKLLRNFRLLQDYESSGINRVRLEELLRQGFDPESCTGLKTAKIRGKRRRSFWSKKTGGTGRYRLIYTLAFRVEKGVVLISSFGS</sequence>
<evidence type="ECO:0000313" key="1">
    <source>
        <dbReference type="EMBL" id="SFR34603.1"/>
    </source>
</evidence>
<evidence type="ECO:0008006" key="3">
    <source>
        <dbReference type="Google" id="ProtNLM"/>
    </source>
</evidence>
<dbReference type="Proteomes" id="UP000199534">
    <property type="component" value="Unassembled WGS sequence"/>
</dbReference>
<dbReference type="STRING" id="400055.SAMN04490243_0857"/>
<gene>
    <name evidence="1" type="ORF">SAMN04490243_0857</name>
</gene>